<dbReference type="GO" id="GO:0005829">
    <property type="term" value="C:cytosol"/>
    <property type="evidence" value="ECO:0007669"/>
    <property type="project" value="TreeGrafter"/>
</dbReference>
<dbReference type="EMBL" id="BJYM01000018">
    <property type="protein sequence ID" value="GEN89101.1"/>
    <property type="molecule type" value="Genomic_DNA"/>
</dbReference>
<dbReference type="GO" id="GO:0004053">
    <property type="term" value="F:arginase activity"/>
    <property type="evidence" value="ECO:0007669"/>
    <property type="project" value="TreeGrafter"/>
</dbReference>
<keyword evidence="6" id="KW-1185">Reference proteome</keyword>
<dbReference type="Pfam" id="PF00491">
    <property type="entry name" value="Arginase"/>
    <property type="match status" value="1"/>
</dbReference>
<keyword evidence="1" id="KW-0479">Metal-binding</keyword>
<evidence type="ECO:0000256" key="3">
    <source>
        <dbReference type="ARBA" id="ARBA00023211"/>
    </source>
</evidence>
<dbReference type="InterPro" id="IPR023696">
    <property type="entry name" value="Ureohydrolase_dom_sf"/>
</dbReference>
<dbReference type="Proteomes" id="UP000321558">
    <property type="component" value="Unassembled WGS sequence"/>
</dbReference>
<name>A0A511ZNS2_9BACI</name>
<dbReference type="AlphaFoldDB" id="A0A511ZNS2"/>
<dbReference type="Gene3D" id="3.40.800.10">
    <property type="entry name" value="Ureohydrolase domain"/>
    <property type="match status" value="1"/>
</dbReference>
<sequence length="284" mass="31815">MMKTIRLIAPDWQGGNKQAYYLGAELLSWLAPKNDNQKEIKLEIEKPKGEGLEKENGVVAQSVVKENVNMAAQVLAEEMPDKIITFGGNCLVSQAPFDYLHGKYGNELGVIWIDSHPDVSTPDIFYHEHAMVLGNLLGKGDLELSKDVKFPFTPDSFLYVGMQAPNDLEANILNDLKLNYTVQDKEHLKMEGIQKWINENGFTKIAVHLDLDVLGPALFRSLYFSEPGVTEFPSESGKMTPEELLNILTDIFKENQVVGLTVAEFLPWDEITLKNTLSALDIFS</sequence>
<keyword evidence="2" id="KW-0378">Hydrolase</keyword>
<dbReference type="GO" id="GO:0030145">
    <property type="term" value="F:manganese ion binding"/>
    <property type="evidence" value="ECO:0007669"/>
    <property type="project" value="TreeGrafter"/>
</dbReference>
<dbReference type="PANTHER" id="PTHR43782">
    <property type="entry name" value="ARGINASE"/>
    <property type="match status" value="1"/>
</dbReference>
<evidence type="ECO:0000313" key="6">
    <source>
        <dbReference type="Proteomes" id="UP000321558"/>
    </source>
</evidence>
<reference evidence="5 6" key="1">
    <citation type="submission" date="2019-07" db="EMBL/GenBank/DDBJ databases">
        <title>Whole genome shotgun sequence of Oceanobacillus sojae NBRC 105379.</title>
        <authorList>
            <person name="Hosoyama A."/>
            <person name="Uohara A."/>
            <person name="Ohji S."/>
            <person name="Ichikawa N."/>
        </authorList>
    </citation>
    <scope>NUCLEOTIDE SEQUENCE [LARGE SCALE GENOMIC DNA]</scope>
    <source>
        <strain evidence="5 6">NBRC 105379</strain>
    </source>
</reference>
<dbReference type="CDD" id="cd09999">
    <property type="entry name" value="Arginase-like_1"/>
    <property type="match status" value="1"/>
</dbReference>
<comment type="similarity">
    <text evidence="4">Belongs to the arginase family.</text>
</comment>
<evidence type="ECO:0000256" key="2">
    <source>
        <dbReference type="ARBA" id="ARBA00022801"/>
    </source>
</evidence>
<comment type="caution">
    <text evidence="5">The sequence shown here is derived from an EMBL/GenBank/DDBJ whole genome shotgun (WGS) entry which is preliminary data.</text>
</comment>
<proteinExistence type="inferred from homology"/>
<dbReference type="RefSeq" id="WP_147212020.1">
    <property type="nucleotide sequence ID" value="NZ_BJYM01000018.1"/>
</dbReference>
<dbReference type="SUPFAM" id="SSF52768">
    <property type="entry name" value="Arginase/deacetylase"/>
    <property type="match status" value="1"/>
</dbReference>
<protein>
    <submittedName>
        <fullName evidence="5">Arginase</fullName>
    </submittedName>
</protein>
<keyword evidence="3" id="KW-0464">Manganese</keyword>
<evidence type="ECO:0000256" key="4">
    <source>
        <dbReference type="PROSITE-ProRule" id="PRU00742"/>
    </source>
</evidence>
<evidence type="ECO:0000313" key="5">
    <source>
        <dbReference type="EMBL" id="GEN89101.1"/>
    </source>
</evidence>
<dbReference type="InterPro" id="IPR006035">
    <property type="entry name" value="Ureohydrolase"/>
</dbReference>
<gene>
    <name evidence="5" type="ORF">OSO01_38400</name>
</gene>
<dbReference type="OrthoDB" id="9789727at2"/>
<dbReference type="PANTHER" id="PTHR43782:SF3">
    <property type="entry name" value="ARGINASE"/>
    <property type="match status" value="1"/>
</dbReference>
<organism evidence="5 6">
    <name type="scientific">Oceanobacillus sojae</name>
    <dbReference type="NCBI Taxonomy" id="582851"/>
    <lineage>
        <taxon>Bacteria</taxon>
        <taxon>Bacillati</taxon>
        <taxon>Bacillota</taxon>
        <taxon>Bacilli</taxon>
        <taxon>Bacillales</taxon>
        <taxon>Bacillaceae</taxon>
        <taxon>Oceanobacillus</taxon>
    </lineage>
</organism>
<accession>A0A511ZNS2</accession>
<evidence type="ECO:0000256" key="1">
    <source>
        <dbReference type="ARBA" id="ARBA00022723"/>
    </source>
</evidence>
<dbReference type="PROSITE" id="PS51409">
    <property type="entry name" value="ARGINASE_2"/>
    <property type="match status" value="1"/>
</dbReference>